<keyword evidence="1" id="KW-0472">Membrane</keyword>
<accession>A0A1I0TZ16</accession>
<evidence type="ECO:0000313" key="2">
    <source>
        <dbReference type="EMBL" id="SFA56998.1"/>
    </source>
</evidence>
<dbReference type="RefSeq" id="WP_156511646.1">
    <property type="nucleotide sequence ID" value="NZ_FOJN01000011.1"/>
</dbReference>
<reference evidence="2 3" key="1">
    <citation type="submission" date="2016-10" db="EMBL/GenBank/DDBJ databases">
        <authorList>
            <person name="de Groot N.N."/>
        </authorList>
    </citation>
    <scope>NUCLEOTIDE SEQUENCE [LARGE SCALE GENOMIC DNA]</scope>
    <source>
        <strain evidence="2 3">DSM 44908</strain>
    </source>
</reference>
<keyword evidence="1" id="KW-0812">Transmembrane</keyword>
<name>A0A1I0TZ16_9NOCA</name>
<evidence type="ECO:0000313" key="3">
    <source>
        <dbReference type="Proteomes" id="UP000182054"/>
    </source>
</evidence>
<evidence type="ECO:0000256" key="1">
    <source>
        <dbReference type="SAM" id="Phobius"/>
    </source>
</evidence>
<dbReference type="GeneID" id="85487848"/>
<dbReference type="Proteomes" id="UP000182054">
    <property type="component" value="Unassembled WGS sequence"/>
</dbReference>
<proteinExistence type="predicted"/>
<sequence>MTFKFTDVVTKSSVEVRPPASRSVAAAGLWLALAGATAVLIVLRRTRRS</sequence>
<feature type="transmembrane region" description="Helical" evidence="1">
    <location>
        <begin position="20"/>
        <end position="43"/>
    </location>
</feature>
<organism evidence="2 3">
    <name type="scientific">Rhodococcoides kroppenstedtii</name>
    <dbReference type="NCBI Taxonomy" id="293050"/>
    <lineage>
        <taxon>Bacteria</taxon>
        <taxon>Bacillati</taxon>
        <taxon>Actinomycetota</taxon>
        <taxon>Actinomycetes</taxon>
        <taxon>Mycobacteriales</taxon>
        <taxon>Nocardiaceae</taxon>
        <taxon>Rhodococcoides</taxon>
    </lineage>
</organism>
<keyword evidence="1" id="KW-1133">Transmembrane helix</keyword>
<dbReference type="AlphaFoldDB" id="A0A1I0TZ16"/>
<gene>
    <name evidence="2" type="ORF">SAMN05444374_11152</name>
</gene>
<dbReference type="EMBL" id="FOJN01000011">
    <property type="protein sequence ID" value="SFA56998.1"/>
    <property type="molecule type" value="Genomic_DNA"/>
</dbReference>
<protein>
    <submittedName>
        <fullName evidence="2">Uncharacterized protein</fullName>
    </submittedName>
</protein>